<sequence>MRSRAGKVRNAVVVSASVLALTGGALTAPSPASAASPAEVSIINVTNDGFTILLPDNRAGSRVATENVTAFHGFSSFKNIVIQSQGFDLEGTIRGTIRTHDYRALYDVYNLPYSAGFSVWGARFKADASRSVLKKTFEESNTVDVVIDIKFKVSAANLNGVSTLRVGFETLRLQVAGTTKDFTVVNGESGGAKDQNNNDIPVDFEEF</sequence>
<proteinExistence type="predicted"/>
<protein>
    <submittedName>
        <fullName evidence="2">Uncharacterized protein</fullName>
    </submittedName>
</protein>
<dbReference type="EMBL" id="JAVDYB010000001">
    <property type="protein sequence ID" value="MDR7277147.1"/>
    <property type="molecule type" value="Genomic_DNA"/>
</dbReference>
<dbReference type="Proteomes" id="UP001183643">
    <property type="component" value="Unassembled WGS sequence"/>
</dbReference>
<reference evidence="2" key="1">
    <citation type="submission" date="2023-07" db="EMBL/GenBank/DDBJ databases">
        <title>Sequencing the genomes of 1000 actinobacteria strains.</title>
        <authorList>
            <person name="Klenk H.-P."/>
        </authorList>
    </citation>
    <scope>NUCLEOTIDE SEQUENCE</scope>
    <source>
        <strain evidence="2">DSM 44707</strain>
    </source>
</reference>
<comment type="caution">
    <text evidence="2">The sequence shown here is derived from an EMBL/GenBank/DDBJ whole genome shotgun (WGS) entry which is preliminary data.</text>
</comment>
<dbReference type="RefSeq" id="WP_310369348.1">
    <property type="nucleotide sequence ID" value="NZ_JAVDYB010000001.1"/>
</dbReference>
<evidence type="ECO:0000256" key="1">
    <source>
        <dbReference type="SAM" id="SignalP"/>
    </source>
</evidence>
<keyword evidence="3" id="KW-1185">Reference proteome</keyword>
<evidence type="ECO:0000313" key="2">
    <source>
        <dbReference type="EMBL" id="MDR7277147.1"/>
    </source>
</evidence>
<evidence type="ECO:0000313" key="3">
    <source>
        <dbReference type="Proteomes" id="UP001183643"/>
    </source>
</evidence>
<organism evidence="2 3">
    <name type="scientific">Catenuloplanes atrovinosus</name>
    <dbReference type="NCBI Taxonomy" id="137266"/>
    <lineage>
        <taxon>Bacteria</taxon>
        <taxon>Bacillati</taxon>
        <taxon>Actinomycetota</taxon>
        <taxon>Actinomycetes</taxon>
        <taxon>Micromonosporales</taxon>
        <taxon>Micromonosporaceae</taxon>
        <taxon>Catenuloplanes</taxon>
    </lineage>
</organism>
<accession>A0AAE3YQ05</accession>
<keyword evidence="1" id="KW-0732">Signal</keyword>
<feature type="chain" id="PRO_5042106622" evidence="1">
    <location>
        <begin position="35"/>
        <end position="207"/>
    </location>
</feature>
<feature type="signal peptide" evidence="1">
    <location>
        <begin position="1"/>
        <end position="34"/>
    </location>
</feature>
<name>A0AAE3YQ05_9ACTN</name>
<gene>
    <name evidence="2" type="ORF">J2S41_003925</name>
</gene>
<dbReference type="AlphaFoldDB" id="A0AAE3YQ05"/>